<evidence type="ECO:0000313" key="5">
    <source>
        <dbReference type="Proteomes" id="UP000244090"/>
    </source>
</evidence>
<feature type="domain" description="PKD" evidence="2">
    <location>
        <begin position="21"/>
        <end position="59"/>
    </location>
</feature>
<reference evidence="4 5" key="1">
    <citation type="submission" date="2018-04" db="EMBL/GenBank/DDBJ databases">
        <title>Genomic Encyclopedia of Archaeal and Bacterial Type Strains, Phase II (KMG-II): from individual species to whole genera.</title>
        <authorList>
            <person name="Goeker M."/>
        </authorList>
    </citation>
    <scope>NUCLEOTIDE SEQUENCE [LARGE SCALE GENOMIC DNA]</scope>
    <source>
        <strain evidence="4 5">DSM 25731</strain>
    </source>
</reference>
<dbReference type="InterPro" id="IPR013783">
    <property type="entry name" value="Ig-like_fold"/>
</dbReference>
<organism evidence="4 5">
    <name type="scientific">Kordia periserrulae</name>
    <dbReference type="NCBI Taxonomy" id="701523"/>
    <lineage>
        <taxon>Bacteria</taxon>
        <taxon>Pseudomonadati</taxon>
        <taxon>Bacteroidota</taxon>
        <taxon>Flavobacteriia</taxon>
        <taxon>Flavobacteriales</taxon>
        <taxon>Flavobacteriaceae</taxon>
        <taxon>Kordia</taxon>
    </lineage>
</organism>
<dbReference type="SUPFAM" id="SSF49373">
    <property type="entry name" value="Invasin/intimin cell-adhesion fragments"/>
    <property type="match status" value="1"/>
</dbReference>
<name>A0A2T6C227_9FLAO</name>
<dbReference type="InterPro" id="IPR008964">
    <property type="entry name" value="Invasin/intimin_cell_adhesion"/>
</dbReference>
<dbReference type="Proteomes" id="UP000244090">
    <property type="component" value="Unassembled WGS sequence"/>
</dbReference>
<dbReference type="CDD" id="cd00146">
    <property type="entry name" value="PKD"/>
    <property type="match status" value="1"/>
</dbReference>
<dbReference type="Gene3D" id="3.40.50.410">
    <property type="entry name" value="von Willebrand factor, type A domain"/>
    <property type="match status" value="1"/>
</dbReference>
<dbReference type="SUPFAM" id="SSF49299">
    <property type="entry name" value="PKD domain"/>
    <property type="match status" value="1"/>
</dbReference>
<dbReference type="InterPro" id="IPR003344">
    <property type="entry name" value="Big_1_dom"/>
</dbReference>
<gene>
    <name evidence="4" type="ORF">C8N46_103453</name>
</gene>
<protein>
    <submittedName>
        <fullName evidence="4">Surface protein</fullName>
    </submittedName>
</protein>
<evidence type="ECO:0000259" key="2">
    <source>
        <dbReference type="PROSITE" id="PS50093"/>
    </source>
</evidence>
<dbReference type="Gene3D" id="2.60.40.10">
    <property type="entry name" value="Immunoglobulins"/>
    <property type="match status" value="1"/>
</dbReference>
<dbReference type="PROSITE" id="PS50093">
    <property type="entry name" value="PKD"/>
    <property type="match status" value="1"/>
</dbReference>
<feature type="domain" description="Big-1" evidence="3">
    <location>
        <begin position="270"/>
        <end position="361"/>
    </location>
</feature>
<dbReference type="PROSITE" id="PS51127">
    <property type="entry name" value="BIG1"/>
    <property type="match status" value="1"/>
</dbReference>
<dbReference type="SUPFAM" id="SSF53300">
    <property type="entry name" value="vWA-like"/>
    <property type="match status" value="1"/>
</dbReference>
<dbReference type="InterPro" id="IPR015217">
    <property type="entry name" value="Invasin_dom_3"/>
</dbReference>
<accession>A0A2T6C227</accession>
<dbReference type="InterPro" id="IPR000601">
    <property type="entry name" value="PKD_dom"/>
</dbReference>
<dbReference type="Pfam" id="PF03382">
    <property type="entry name" value="DUF285"/>
    <property type="match status" value="1"/>
</dbReference>
<evidence type="ECO:0000313" key="4">
    <source>
        <dbReference type="EMBL" id="PTX62353.1"/>
    </source>
</evidence>
<dbReference type="EMBL" id="QBKT01000003">
    <property type="protein sequence ID" value="PTX62353.1"/>
    <property type="molecule type" value="Genomic_DNA"/>
</dbReference>
<sequence length="2333" mass="263618">MSFITKWQTNTNNESITIPATGGGYNYSVDWGDGSIETGFTGNATHFYSTAGIYTITITGDFPHFVLDNAIGQLVSVEQWGTIKWKSMANSFANGHFQLNAQDTPDLSDVTDMSYMFYKARIEIYTNIENWDVSNVTNMLRLFFQEAPSLGYRKADSVTIVKATDLNDPYNPYLFNQDISNWDVSNVTDMYEMFYHAGYYGYNGFSTANYDALLIAWSKLTLQRNVVLGVTANFCLGEVARTKIINNFGWTITDEGKDIECEEATINLYTSTIKANPTSIIANGTNTSLITVQLKNTTNTNITTGGETVVISTNLGTLTTTTENGDGTYTASLSATSGGVALVSFTVNGQQASTSASINLTAVSAACEAHIAFVIDESGSIDQTEAAQIRSGLQNFIDTQLNGPFYISLIGMSPSDVNNREDHIKYQQVTPTTKATFDSWITAYRNRGIGAQADYWASGLEVVQSLEITPDIVVIITDGLQVNNVQILLDRILNVNNQSHIFTYGILSGGYRNSNGEYVNLLKDCLESFLERLPILSVNSNDLLTTDYIGYSGEQKFTDLGNALSGLSQTLITSEVGCGNIEIIENNISVNVLNLYNFVVNVYVGFIKVRNYKSSTHTIMAGTQIASINGILFTTAYQVIVPPNGTEANVSIHINGFPVREGSFTQEIAIAGILNPQSFQVAFSVEIEEVLVISENYHLQSKNLYLQSAGSTGNDGSVKGIHLRWLLKGYLGDAHLPKGNNATQNHHFNKPDDFVRIYRAPYVPQYLTLNFENSSPNIVDHNRYLWTYRINEVTFYTYFKNTIKYNSVKATINPLVNSYGFIQAYGNELIEVEHKTALSFAVHLRANTDSIPIKAETLSVEQNSLTATKYVTARKEFTGQGRFEEENIRAVRYKANHITQIQFELYADAFAYNHERNYWKLIGDFALTLNDTEAENRLESANGSTRIHGVWPRFNDGETVNKENYIDRWNGQETQAYETDPAYHEYYDRRLKTIVKRYIELSDEEINNPMAIESIPFSAPLPEDVVSQEEDVQDISNLTMIQLASMDYHVARILGLGHIDNDINTSQIDKKYIYLAEYTTVANIKNGQQGENAEEIQHLYLSLPTAMENERLPMPVDLLEPIFGTNNLDNENINKSIDAEGYLLNGKQRFISLVTKELPENDTNINFFENTDQFSTSETTIPVYVGLEYKLFDPLNPDASSWRKPELSNTSNYKNFTLSTDETSIHNETIPILIPEPNETLFLHREREEGWHRYSSYGINWFSRSQRSTVFWDVETRFKTKNRLLPPSNIKACLIVEESPLMFSSSHEQDLLRSISNDDKTLVRLTFDHHINQDRITYQINEESMGTYEDPLDKNAIFKDSKEVFADKINIFFRNRSPQTVAGKIKSIAAHPNNTLATIRTEAYQLASTGEEIVPNIPVNQLSHFVGSVFMFNNVKYIIHEIAASTVTGEGPIFTVYKELISQAMLTGTEPDPTIPLELPKPNGMTMFNTVENMLTESNWQIGTSVAVNKLGFQIEVGYDSVDDIHREILEEESISGVPEKILEKSRGIWETAIIEEALRPKENIYQTDDDGNDVLDNDGNKIIIAEPTHVGMYKISFPGYKLNHHPQFDSHHVDWYQGIVRIHTQNNPTKKRKILEVVSIENIGSTEDDLIIYAIDPQYPVNVEDVNQVDGFDPILTGEQEVNFYPNYKMYLYYDAAHYLTEDAILPDTGEEIRYSILGLQTVDPNHPEEATNSADWYKSKISQPALFFAQEVISPETPLLSNGEDFIYATRPDTFGKSTFSLTPSFKHIPHGLQFYRSNDDAILNALYSPATVLEIKEKLKEDFDPKFHLVKRWQNLVGFNFEYEETYQTDNTFFLYPEDETGYRFPNPDKYQLYKSINDILEYRNHNYEGVNQPLLNLGNPNDDNDNGIIGTLSLTEIVIPALPSEGIDEPVSFKEYIKSVLFNVFTPLTEIPLMYQYIKPSSYTPIAKKQVIRDDNGDLLSPSDPKFDMAPMAKIMSAQFISEIEEAKTRILFTDFNLDGTSNNLYFYAIREIGNTMQLGEYSPVLGPVKLVNTKPPQNPDIKRVMPILENNNLNIEPGISIEINAYPKIQNIKQVKLYRTLNPKKALSVRTMELVKTIDLEADEQLLNNIWKLKDEFTDLTYVPYGDPLYYRVTALRKIQYVDGSNIVKDNHPQVTEYVPSEPSKLLISSIVENANPDAPSLEYNFDTDSDDNSLLHNIILKWDKKVHNGKYYLYKMNSQGNWFRIHVLISNADSIQLLLTDTSLQSGTLSTKNAEGDSKYHHFKVMSENSAGMMSTEEKILTIPRTDTVAQNEGIGDMIIESTNIIR</sequence>
<proteinExistence type="inferred from homology"/>
<evidence type="ECO:0000259" key="3">
    <source>
        <dbReference type="PROSITE" id="PS51127"/>
    </source>
</evidence>
<dbReference type="RefSeq" id="WP_146169779.1">
    <property type="nucleotide sequence ID" value="NZ_QBKT01000003.1"/>
</dbReference>
<comment type="caution">
    <text evidence="4">The sequence shown here is derived from an EMBL/GenBank/DDBJ whole genome shotgun (WGS) entry which is preliminary data.</text>
</comment>
<keyword evidence="5" id="KW-1185">Reference proteome</keyword>
<dbReference type="InterPro" id="IPR036465">
    <property type="entry name" value="vWFA_dom_sf"/>
</dbReference>
<comment type="similarity">
    <text evidence="1">Belongs to the intimin/invasin family.</text>
</comment>
<evidence type="ECO:0000256" key="1">
    <source>
        <dbReference type="ARBA" id="ARBA00010116"/>
    </source>
</evidence>
<dbReference type="InterPro" id="IPR035986">
    <property type="entry name" value="PKD_dom_sf"/>
</dbReference>
<dbReference type="Pfam" id="PF09134">
    <property type="entry name" value="Invasin_D3"/>
    <property type="match status" value="1"/>
</dbReference>
<dbReference type="OrthoDB" id="717548at2"/>
<dbReference type="InterPro" id="IPR005046">
    <property type="entry name" value="DUF285"/>
</dbReference>